<dbReference type="SUPFAM" id="SSF81606">
    <property type="entry name" value="PP2C-like"/>
    <property type="match status" value="1"/>
</dbReference>
<protein>
    <submittedName>
        <fullName evidence="4">Stage II sporulation protein E</fullName>
        <ecNumber evidence="4">3.1.3.16</ecNumber>
    </submittedName>
</protein>
<keyword evidence="2" id="KW-0812">Transmembrane</keyword>
<proteinExistence type="predicted"/>
<feature type="transmembrane region" description="Helical" evidence="2">
    <location>
        <begin position="236"/>
        <end position="254"/>
    </location>
</feature>
<sequence length="792" mass="89179">MINKETYRWADVEGSNQREYMAYLKKYLNKESIMLNITAVLLSQVFILKGVAPFVLPFFAVVPMANFPSVLLLVLLSEVVSGSMTVFLTAISGIGIWIIRKKYSNKEYITYLSLPLLITFCYSPILFGSQIISFDLMVLCLQITMGLAAAYIFKQGIVSYRQHDINSLSIEQKVCAVILCSIALSALANVYLFENLSALNIVSKYMLLLAALKVDLYKVASLGLILGLLSNFSNPYVIYYIAYYGFVGLTTGMLTQWKKFGIIFGFICGTFTMMIYTIDFFDLSFFMGEGLIAIMLFAVTPVSWINKIYSTKQASKKFEQEQIKDAAIKKIYQFSSVFKELSSGFNNTAASTYHNNQEEITEIMEGICERVCKDCDRYNRCWKDRFNSTYRQFFSLIEATEGGIEDLNNCKSEILVNCKNKSRLVDATVNIYKLFEINHKWKSKFNESRGMVANQLEGVAKVMEQLALDINLDVGPRSQIEEGIFEQLEDEEFECTEIKVLGTEINRPEVHVSLNGCSGCEKFCQKNIYDTIQKNFSLPMTIVKNQCIQQGSSKCKVSYIPQKKYTMSVSLAQKSNDLKEKCGDSFLDFSLNNGKHVLILSDGMGKGEEAEKESKRIIGLIKKLMLIGFEPEKAIKSVNSILALRGESESFGTLDIAVLDLYTGKAKMYKNGAVSSYIKRETEVEIIEGNDLPIGVVEEVDSNTTVSYLREGDFLVMMSDGLFTGLTKEGEDRWLKSLLKNINGKVNANRLAELILNKSKTKLKGVDTDDMSVAVIKISNNEPKAFMGRWVV</sequence>
<dbReference type="InterPro" id="IPR001932">
    <property type="entry name" value="PPM-type_phosphatase-like_dom"/>
</dbReference>
<evidence type="ECO:0000256" key="2">
    <source>
        <dbReference type="SAM" id="Phobius"/>
    </source>
</evidence>
<feature type="transmembrane region" description="Helical" evidence="2">
    <location>
        <begin position="79"/>
        <end position="99"/>
    </location>
</feature>
<name>A0AAU7VM33_9FIRM</name>
<evidence type="ECO:0000259" key="3">
    <source>
        <dbReference type="SMART" id="SM00331"/>
    </source>
</evidence>
<dbReference type="RefSeq" id="WP_350343749.1">
    <property type="nucleotide sequence ID" value="NZ_CP158367.1"/>
</dbReference>
<feature type="transmembrane region" description="Helical" evidence="2">
    <location>
        <begin position="174"/>
        <end position="193"/>
    </location>
</feature>
<dbReference type="InterPro" id="IPR045768">
    <property type="entry name" value="SpoIIE_N"/>
</dbReference>
<feature type="transmembrane region" description="Helical" evidence="2">
    <location>
        <begin position="131"/>
        <end position="153"/>
    </location>
</feature>
<feature type="transmembrane region" description="Helical" evidence="2">
    <location>
        <begin position="285"/>
        <end position="305"/>
    </location>
</feature>
<dbReference type="PANTHER" id="PTHR43156">
    <property type="entry name" value="STAGE II SPORULATION PROTEIN E-RELATED"/>
    <property type="match status" value="1"/>
</dbReference>
<feature type="transmembrane region" description="Helical" evidence="2">
    <location>
        <begin position="108"/>
        <end position="125"/>
    </location>
</feature>
<evidence type="ECO:0000256" key="1">
    <source>
        <dbReference type="ARBA" id="ARBA00022801"/>
    </source>
</evidence>
<evidence type="ECO:0000313" key="4">
    <source>
        <dbReference type="EMBL" id="XBX75002.1"/>
    </source>
</evidence>
<dbReference type="InterPro" id="IPR052016">
    <property type="entry name" value="Bact_Sigma-Reg"/>
</dbReference>
<dbReference type="Pfam" id="PF07228">
    <property type="entry name" value="SpoIIE"/>
    <property type="match status" value="1"/>
</dbReference>
<dbReference type="EMBL" id="CP158367">
    <property type="protein sequence ID" value="XBX75002.1"/>
    <property type="molecule type" value="Genomic_DNA"/>
</dbReference>
<accession>A0AAU7VM33</accession>
<dbReference type="NCBIfam" id="TIGR02865">
    <property type="entry name" value="spore_II_E"/>
    <property type="match status" value="1"/>
</dbReference>
<dbReference type="GO" id="GO:0004722">
    <property type="term" value="F:protein serine/threonine phosphatase activity"/>
    <property type="evidence" value="ECO:0007669"/>
    <property type="project" value="UniProtKB-EC"/>
</dbReference>
<reference evidence="4" key="2">
    <citation type="submission" date="2024-06" db="EMBL/GenBank/DDBJ databases">
        <authorList>
            <person name="Petrova K.O."/>
            <person name="Toshchakov S.V."/>
            <person name="Boltjanskaja Y.V."/>
            <person name="Kevbrin V."/>
        </authorList>
    </citation>
    <scope>NUCLEOTIDE SEQUENCE</scope>
    <source>
        <strain evidence="4">Z-910T</strain>
    </source>
</reference>
<keyword evidence="1 4" id="KW-0378">Hydrolase</keyword>
<dbReference type="AlphaFoldDB" id="A0AAU7VM33"/>
<dbReference type="InterPro" id="IPR014221">
    <property type="entry name" value="SpoII_E"/>
</dbReference>
<dbReference type="EC" id="3.1.3.16" evidence="4"/>
<dbReference type="Pfam" id="PF19732">
    <property type="entry name" value="SpoIIE_N"/>
    <property type="match status" value="1"/>
</dbReference>
<gene>
    <name evidence="4" type="primary">spoIIE</name>
    <name evidence="4" type="ORF">PRVXT_000095</name>
</gene>
<feature type="domain" description="PPM-type phosphatase" evidence="3">
    <location>
        <begin position="566"/>
        <end position="778"/>
    </location>
</feature>
<dbReference type="SMART" id="SM00331">
    <property type="entry name" value="PP2C_SIG"/>
    <property type="match status" value="1"/>
</dbReference>
<reference evidence="4" key="1">
    <citation type="journal article" date="2013" name="Extremophiles">
        <title>Proteinivorax tanatarense gen. nov., sp. nov., an anaerobic, haloalkaliphilic, proteolytic bacterium isolated from a decaying algal bloom, and proposal of Proteinivoraceae fam. nov.</title>
        <authorList>
            <person name="Kevbrin V."/>
            <person name="Boltyanskaya Y."/>
            <person name="Zhilina T."/>
            <person name="Kolganova T."/>
            <person name="Lavrentjeva E."/>
            <person name="Kuznetsov B."/>
        </authorList>
    </citation>
    <scope>NUCLEOTIDE SEQUENCE</scope>
    <source>
        <strain evidence="4">Z-910T</strain>
    </source>
</reference>
<dbReference type="InterPro" id="IPR036457">
    <property type="entry name" value="PPM-type-like_dom_sf"/>
</dbReference>
<keyword evidence="2" id="KW-1133">Transmembrane helix</keyword>
<feature type="transmembrane region" description="Helical" evidence="2">
    <location>
        <begin position="205"/>
        <end position="229"/>
    </location>
</feature>
<dbReference type="Gene3D" id="3.60.40.10">
    <property type="entry name" value="PPM-type phosphatase domain"/>
    <property type="match status" value="1"/>
</dbReference>
<feature type="transmembrane region" description="Helical" evidence="2">
    <location>
        <begin position="260"/>
        <end position="278"/>
    </location>
</feature>
<feature type="transmembrane region" description="Helical" evidence="2">
    <location>
        <begin position="33"/>
        <end position="59"/>
    </location>
</feature>
<dbReference type="PANTHER" id="PTHR43156:SF2">
    <property type="entry name" value="STAGE II SPORULATION PROTEIN E"/>
    <property type="match status" value="1"/>
</dbReference>
<keyword evidence="2" id="KW-0472">Membrane</keyword>
<organism evidence="4">
    <name type="scientific">Proteinivorax tanatarense</name>
    <dbReference type="NCBI Taxonomy" id="1260629"/>
    <lineage>
        <taxon>Bacteria</taxon>
        <taxon>Bacillati</taxon>
        <taxon>Bacillota</taxon>
        <taxon>Clostridia</taxon>
        <taxon>Eubacteriales</taxon>
        <taxon>Proteinivoracaceae</taxon>
        <taxon>Proteinivorax</taxon>
    </lineage>
</organism>